<feature type="domain" description="Rho-GAP" evidence="3">
    <location>
        <begin position="210"/>
        <end position="473"/>
    </location>
</feature>
<dbReference type="Gene3D" id="1.10.555.10">
    <property type="entry name" value="Rho GTPase activation protein"/>
    <property type="match status" value="1"/>
</dbReference>
<sequence>MQPCHARDMDGACQTSLRTPSSNRSTFTSRRYSGTKNVTGGIPHSATVGQLPGPGPDRRANKSSATWTSSSGDLAALSDSDEVQERPEFVQEYNRLARKHGIRTIATDDHSSCLVRAYPSPRVETPSPLTLAQGGRGRSPQQQRRGWFSRTFLRQPSTGSNASSVRLDKRVRHKRSVSDFAMHIVQLPKRDSLKDEDLQSLVRLCGKSMLYLPSEYAPSSLILPTCFRATAQYLVQHATGTRGVFRIPGSVRVVNALYDYYCADGDADEISSTTRCPNLPTHIKAGTHDVASVFKRFLSGLPGGILGSLVVFDALVAIHSQLKGDPEFTRTRMTKLRARLIALAVGSIKSQYRRELICAVFGLLCLIGRTAETAPREDEQGRPLPTADLMGYNALGIVFGPLLTGDLINAYTMRIANPPMGLALFHVTPPQARREKRKSKMPEEDDSRMTSVDNIHVANSITEMLITHWREVVKQMRSLGSLKLNDFPDGPRGGGIQEPGLRPSASESFVMRKPAEWSCTRPLSVPRDMSESPIPPSPTPEARQSSSRPGNPDISRPSLVVQRARPKGARSLSNSRGGTKPPVQFLSPTAEEPPYADSERPPKGEDQAQQVRRVPLRKPHHVAPMMEPRLQVETVGSGLAEGSTQLVPEASNAHNGPSAEETTRMARKEPVETTTTRVPSHQRRLVVSRDSIRFADELSPPLAEAGESVQTSDLHAKTTPPRLSLETTVPVLAAPALEEDHRSRRSTESVMSGPKEGRFKTTISKLRKSLDQAGGIESIQRPQGSTLEERGLDHTSSSLQDAETVSWNEEPKPGGSGLRRSRLPTYKPNHPRGRSSRSGSPSKGYSSVGGGDQGHEGLQSSRESLPTLDSPEPKVMRVREGQPRQGIATAADMRKHPSLSAIRTKRLSRSGRSSFEQNSSACRGVAVDHPEDETRIGQDQDSSVVTAIHEPNYIQSTSGAIPSDSPEVLPEESVPGPPTTPELEHQHSPAKSASAIGILSTPPSPSPSRSLQRRQSGSAVKAMAAKFENASKETGYIPSPMRAVFKPNSVLSRYTVNPSSSKNERDQVVTLCTDFSTRQSGPHNSMNMDGESVWREEVVPDEDVPDDDSSEGQWIKRNVAPSRREESLSLRTISKSSRETNPECPGETSSATLKPAMKAVFQAAGGSPKRSREPERRTQAGHRVVSFSNTTESRSVSRGTLNSELSCQLAPLSEADMPEDTLQIRETSGTASGTDDTSGSPRGKLILHAQIRSLQRQVAVKTTEVQQLQRMMDAGQDADIIMLREQLRVTERECAMWRERAEEAEKKIELFKRLSARLRKPSETEDCIETSIGSGLSVAGTGEPVTGDGALDDGNETGAYLQMGEIWLDGQQRESSAEHTEDEATVTKRIRKSFQGMGIGSGDMESTSDPFQDGQGAVNQYRGMEGYSGFRVGMLSDVRRPPQVTYQPSYRSSASEEGRRLSATVASMWMEAERMLGSEQSPITGTRSKRTC</sequence>
<dbReference type="SMART" id="SM00324">
    <property type="entry name" value="RhoGAP"/>
    <property type="match status" value="1"/>
</dbReference>
<evidence type="ECO:0000256" key="1">
    <source>
        <dbReference type="SAM" id="Coils"/>
    </source>
</evidence>
<evidence type="ECO:0000313" key="4">
    <source>
        <dbReference type="EMBL" id="KAK4453636.1"/>
    </source>
</evidence>
<organism evidence="4 5">
    <name type="scientific">Podospora aff. communis PSN243</name>
    <dbReference type="NCBI Taxonomy" id="3040156"/>
    <lineage>
        <taxon>Eukaryota</taxon>
        <taxon>Fungi</taxon>
        <taxon>Dikarya</taxon>
        <taxon>Ascomycota</taxon>
        <taxon>Pezizomycotina</taxon>
        <taxon>Sordariomycetes</taxon>
        <taxon>Sordariomycetidae</taxon>
        <taxon>Sordariales</taxon>
        <taxon>Podosporaceae</taxon>
        <taxon>Podospora</taxon>
    </lineage>
</organism>
<feature type="compositionally biased region" description="Basic and acidic residues" evidence="2">
    <location>
        <begin position="738"/>
        <end position="747"/>
    </location>
</feature>
<dbReference type="CDD" id="cd00159">
    <property type="entry name" value="RhoGAP"/>
    <property type="match status" value="1"/>
</dbReference>
<feature type="compositionally biased region" description="Low complexity" evidence="2">
    <location>
        <begin position="836"/>
        <end position="846"/>
    </location>
</feature>
<feature type="compositionally biased region" description="Basic and acidic residues" evidence="2">
    <location>
        <begin position="597"/>
        <end position="606"/>
    </location>
</feature>
<keyword evidence="5" id="KW-1185">Reference proteome</keyword>
<feature type="compositionally biased region" description="Basic and acidic residues" evidence="2">
    <location>
        <begin position="661"/>
        <end position="671"/>
    </location>
</feature>
<dbReference type="EMBL" id="MU865919">
    <property type="protein sequence ID" value="KAK4453636.1"/>
    <property type="molecule type" value="Genomic_DNA"/>
</dbReference>
<feature type="compositionally biased region" description="Acidic residues" evidence="2">
    <location>
        <begin position="1101"/>
        <end position="1110"/>
    </location>
</feature>
<evidence type="ECO:0000259" key="3">
    <source>
        <dbReference type="PROSITE" id="PS50238"/>
    </source>
</evidence>
<name>A0AAV9H3Y6_9PEZI</name>
<dbReference type="Pfam" id="PF00620">
    <property type="entry name" value="RhoGAP"/>
    <property type="match status" value="1"/>
</dbReference>
<reference evidence="4" key="2">
    <citation type="submission" date="2023-05" db="EMBL/GenBank/DDBJ databases">
        <authorList>
            <consortium name="Lawrence Berkeley National Laboratory"/>
            <person name="Steindorff A."/>
            <person name="Hensen N."/>
            <person name="Bonometti L."/>
            <person name="Westerberg I."/>
            <person name="Brannstrom I.O."/>
            <person name="Guillou S."/>
            <person name="Cros-Aarteil S."/>
            <person name="Calhoun S."/>
            <person name="Haridas S."/>
            <person name="Kuo A."/>
            <person name="Mondo S."/>
            <person name="Pangilinan J."/>
            <person name="Riley R."/>
            <person name="Labutti K."/>
            <person name="Andreopoulos B."/>
            <person name="Lipzen A."/>
            <person name="Chen C."/>
            <person name="Yanf M."/>
            <person name="Daum C."/>
            <person name="Ng V."/>
            <person name="Clum A."/>
            <person name="Ohm R."/>
            <person name="Martin F."/>
            <person name="Silar P."/>
            <person name="Natvig D."/>
            <person name="Lalanne C."/>
            <person name="Gautier V."/>
            <person name="Ament-Velasquez S.L."/>
            <person name="Kruys A."/>
            <person name="Hutchinson M.I."/>
            <person name="Powell A.J."/>
            <person name="Barry K."/>
            <person name="Miller A.N."/>
            <person name="Grigoriev I.V."/>
            <person name="Debuchy R."/>
            <person name="Gladieux P."/>
            <person name="Thoren M.H."/>
            <person name="Johannesson H."/>
        </authorList>
    </citation>
    <scope>NUCLEOTIDE SEQUENCE</scope>
    <source>
        <strain evidence="4">PSN243</strain>
    </source>
</reference>
<dbReference type="SUPFAM" id="SSF48350">
    <property type="entry name" value="GTPase activation domain, GAP"/>
    <property type="match status" value="1"/>
</dbReference>
<reference evidence="4" key="1">
    <citation type="journal article" date="2023" name="Mol. Phylogenet. Evol.">
        <title>Genome-scale phylogeny and comparative genomics of the fungal order Sordariales.</title>
        <authorList>
            <person name="Hensen N."/>
            <person name="Bonometti L."/>
            <person name="Westerberg I."/>
            <person name="Brannstrom I.O."/>
            <person name="Guillou S."/>
            <person name="Cros-Aarteil S."/>
            <person name="Calhoun S."/>
            <person name="Haridas S."/>
            <person name="Kuo A."/>
            <person name="Mondo S."/>
            <person name="Pangilinan J."/>
            <person name="Riley R."/>
            <person name="LaButti K."/>
            <person name="Andreopoulos B."/>
            <person name="Lipzen A."/>
            <person name="Chen C."/>
            <person name="Yan M."/>
            <person name="Daum C."/>
            <person name="Ng V."/>
            <person name="Clum A."/>
            <person name="Steindorff A."/>
            <person name="Ohm R.A."/>
            <person name="Martin F."/>
            <person name="Silar P."/>
            <person name="Natvig D.O."/>
            <person name="Lalanne C."/>
            <person name="Gautier V."/>
            <person name="Ament-Velasquez S.L."/>
            <person name="Kruys A."/>
            <person name="Hutchinson M.I."/>
            <person name="Powell A.J."/>
            <person name="Barry K."/>
            <person name="Miller A.N."/>
            <person name="Grigoriev I.V."/>
            <person name="Debuchy R."/>
            <person name="Gladieux P."/>
            <person name="Hiltunen Thoren M."/>
            <person name="Johannesson H."/>
        </authorList>
    </citation>
    <scope>NUCLEOTIDE SEQUENCE</scope>
    <source>
        <strain evidence="4">PSN243</strain>
    </source>
</reference>
<feature type="region of interest" description="Disordered" evidence="2">
    <location>
        <begin position="1101"/>
        <end position="1202"/>
    </location>
</feature>
<feature type="compositionally biased region" description="Polar residues" evidence="2">
    <location>
        <begin position="794"/>
        <end position="807"/>
    </location>
</feature>
<feature type="compositionally biased region" description="Polar residues" evidence="2">
    <location>
        <begin position="1186"/>
        <end position="1202"/>
    </location>
</feature>
<feature type="compositionally biased region" description="Basic and acidic residues" evidence="2">
    <location>
        <begin position="871"/>
        <end position="882"/>
    </location>
</feature>
<feature type="compositionally biased region" description="Basic and acidic residues" evidence="2">
    <location>
        <begin position="1"/>
        <end position="10"/>
    </location>
</feature>
<feature type="compositionally biased region" description="Polar residues" evidence="2">
    <location>
        <begin position="910"/>
        <end position="921"/>
    </location>
</feature>
<dbReference type="InterPro" id="IPR000198">
    <property type="entry name" value="RhoGAP_dom"/>
</dbReference>
<feature type="coiled-coil region" evidence="1">
    <location>
        <begin position="1251"/>
        <end position="1314"/>
    </location>
</feature>
<keyword evidence="1" id="KW-0175">Coiled coil</keyword>
<feature type="region of interest" description="Disordered" evidence="2">
    <location>
        <begin position="484"/>
        <end position="624"/>
    </location>
</feature>
<gene>
    <name evidence="4" type="ORF">QBC34DRAFT_189868</name>
</gene>
<feature type="region of interest" description="Disordered" evidence="2">
    <location>
        <begin position="430"/>
        <end position="452"/>
    </location>
</feature>
<dbReference type="PROSITE" id="PS50238">
    <property type="entry name" value="RHOGAP"/>
    <property type="match status" value="1"/>
</dbReference>
<feature type="compositionally biased region" description="Basic and acidic residues" evidence="2">
    <location>
        <begin position="926"/>
        <end position="938"/>
    </location>
</feature>
<dbReference type="Proteomes" id="UP001321760">
    <property type="component" value="Unassembled WGS sequence"/>
</dbReference>
<dbReference type="GO" id="GO:0007165">
    <property type="term" value="P:signal transduction"/>
    <property type="evidence" value="ECO:0007669"/>
    <property type="project" value="InterPro"/>
</dbReference>
<feature type="region of interest" description="Disordered" evidence="2">
    <location>
        <begin position="648"/>
        <end position="682"/>
    </location>
</feature>
<feature type="compositionally biased region" description="Polar residues" evidence="2">
    <location>
        <begin position="13"/>
        <end position="38"/>
    </location>
</feature>
<feature type="compositionally biased region" description="Low complexity" evidence="2">
    <location>
        <begin position="69"/>
        <end position="78"/>
    </location>
</feature>
<evidence type="ECO:0000313" key="5">
    <source>
        <dbReference type="Proteomes" id="UP001321760"/>
    </source>
</evidence>
<protein>
    <recommendedName>
        <fullName evidence="3">Rho-GAP domain-containing protein</fullName>
    </recommendedName>
</protein>
<comment type="caution">
    <text evidence="4">The sequence shown here is derived from an EMBL/GenBank/DDBJ whole genome shotgun (WGS) entry which is preliminary data.</text>
</comment>
<evidence type="ECO:0000256" key="2">
    <source>
        <dbReference type="SAM" id="MobiDB-lite"/>
    </source>
</evidence>
<dbReference type="InterPro" id="IPR008936">
    <property type="entry name" value="Rho_GTPase_activation_prot"/>
</dbReference>
<feature type="compositionally biased region" description="Low complexity" evidence="2">
    <location>
        <begin position="996"/>
        <end position="1018"/>
    </location>
</feature>
<feature type="region of interest" description="Disordered" evidence="2">
    <location>
        <begin position="1"/>
        <end position="83"/>
    </location>
</feature>
<feature type="region of interest" description="Disordered" evidence="2">
    <location>
        <begin position="119"/>
        <end position="146"/>
    </location>
</feature>
<proteinExistence type="predicted"/>
<feature type="region of interest" description="Disordered" evidence="2">
    <location>
        <begin position="703"/>
        <end position="1022"/>
    </location>
</feature>
<accession>A0AAV9H3Y6</accession>